<keyword evidence="8" id="KW-0902">Two-component regulatory system</keyword>
<evidence type="ECO:0000256" key="2">
    <source>
        <dbReference type="ARBA" id="ARBA00012438"/>
    </source>
</evidence>
<name>A0A4R3L723_9BACL</name>
<dbReference type="Gene3D" id="1.10.287.130">
    <property type="match status" value="1"/>
</dbReference>
<protein>
    <recommendedName>
        <fullName evidence="2">histidine kinase</fullName>
        <ecNumber evidence="2">2.7.13.3</ecNumber>
    </recommendedName>
</protein>
<dbReference type="Pfam" id="PF00989">
    <property type="entry name" value="PAS"/>
    <property type="match status" value="1"/>
</dbReference>
<evidence type="ECO:0000256" key="6">
    <source>
        <dbReference type="ARBA" id="ARBA00022777"/>
    </source>
</evidence>
<feature type="domain" description="Histidine kinase" evidence="9">
    <location>
        <begin position="168"/>
        <end position="379"/>
    </location>
</feature>
<organism evidence="10 11">
    <name type="scientific">Hazenella coriacea</name>
    <dbReference type="NCBI Taxonomy" id="1179467"/>
    <lineage>
        <taxon>Bacteria</taxon>
        <taxon>Bacillati</taxon>
        <taxon>Bacillota</taxon>
        <taxon>Bacilli</taxon>
        <taxon>Bacillales</taxon>
        <taxon>Thermoactinomycetaceae</taxon>
        <taxon>Hazenella</taxon>
    </lineage>
</organism>
<dbReference type="InterPro" id="IPR003661">
    <property type="entry name" value="HisK_dim/P_dom"/>
</dbReference>
<dbReference type="Pfam" id="PF02518">
    <property type="entry name" value="HATPase_c"/>
    <property type="match status" value="1"/>
</dbReference>
<dbReference type="InterPro" id="IPR000014">
    <property type="entry name" value="PAS"/>
</dbReference>
<dbReference type="SUPFAM" id="SSF55874">
    <property type="entry name" value="ATPase domain of HSP90 chaperone/DNA topoisomerase II/histidine kinase"/>
    <property type="match status" value="1"/>
</dbReference>
<dbReference type="PANTHER" id="PTHR43065:SF10">
    <property type="entry name" value="PEROXIDE STRESS-ACTIVATED HISTIDINE KINASE MAK3"/>
    <property type="match status" value="1"/>
</dbReference>
<dbReference type="PRINTS" id="PR00344">
    <property type="entry name" value="BCTRLSENSOR"/>
</dbReference>
<dbReference type="InterPro" id="IPR004358">
    <property type="entry name" value="Sig_transdc_His_kin-like_C"/>
</dbReference>
<evidence type="ECO:0000256" key="1">
    <source>
        <dbReference type="ARBA" id="ARBA00000085"/>
    </source>
</evidence>
<accession>A0A4R3L723</accession>
<dbReference type="Gene3D" id="3.30.565.10">
    <property type="entry name" value="Histidine kinase-like ATPase, C-terminal domain"/>
    <property type="match status" value="1"/>
</dbReference>
<reference evidence="10 11" key="1">
    <citation type="submission" date="2019-03" db="EMBL/GenBank/DDBJ databases">
        <title>Genomic Encyclopedia of Type Strains, Phase IV (KMG-IV): sequencing the most valuable type-strain genomes for metagenomic binning, comparative biology and taxonomic classification.</title>
        <authorList>
            <person name="Goeker M."/>
        </authorList>
    </citation>
    <scope>NUCLEOTIDE SEQUENCE [LARGE SCALE GENOMIC DNA]</scope>
    <source>
        <strain evidence="10 11">DSM 45707</strain>
    </source>
</reference>
<dbReference type="CDD" id="cd00130">
    <property type="entry name" value="PAS"/>
    <property type="match status" value="1"/>
</dbReference>
<proteinExistence type="predicted"/>
<dbReference type="NCBIfam" id="TIGR00229">
    <property type="entry name" value="sensory_box"/>
    <property type="match status" value="1"/>
</dbReference>
<keyword evidence="4" id="KW-0808">Transferase</keyword>
<dbReference type="CDD" id="cd00082">
    <property type="entry name" value="HisKA"/>
    <property type="match status" value="1"/>
</dbReference>
<evidence type="ECO:0000313" key="10">
    <source>
        <dbReference type="EMBL" id="TCS95439.1"/>
    </source>
</evidence>
<dbReference type="PROSITE" id="PS50109">
    <property type="entry name" value="HIS_KIN"/>
    <property type="match status" value="1"/>
</dbReference>
<comment type="caution">
    <text evidence="10">The sequence shown here is derived from an EMBL/GenBank/DDBJ whole genome shotgun (WGS) entry which is preliminary data.</text>
</comment>
<dbReference type="InterPro" id="IPR003594">
    <property type="entry name" value="HATPase_dom"/>
</dbReference>
<dbReference type="EC" id="2.7.13.3" evidence="2"/>
<dbReference type="SMART" id="SM00387">
    <property type="entry name" value="HATPase_c"/>
    <property type="match status" value="1"/>
</dbReference>
<keyword evidence="5" id="KW-0547">Nucleotide-binding</keyword>
<dbReference type="InterPro" id="IPR036097">
    <property type="entry name" value="HisK_dim/P_sf"/>
</dbReference>
<gene>
    <name evidence="10" type="ORF">EDD58_1027</name>
</gene>
<evidence type="ECO:0000313" key="11">
    <source>
        <dbReference type="Proteomes" id="UP000294937"/>
    </source>
</evidence>
<dbReference type="InterPro" id="IPR005467">
    <property type="entry name" value="His_kinase_dom"/>
</dbReference>
<evidence type="ECO:0000256" key="4">
    <source>
        <dbReference type="ARBA" id="ARBA00022679"/>
    </source>
</evidence>
<dbReference type="Gene3D" id="3.30.450.20">
    <property type="entry name" value="PAS domain"/>
    <property type="match status" value="1"/>
</dbReference>
<dbReference type="PANTHER" id="PTHR43065">
    <property type="entry name" value="SENSOR HISTIDINE KINASE"/>
    <property type="match status" value="1"/>
</dbReference>
<dbReference type="InterPro" id="IPR013767">
    <property type="entry name" value="PAS_fold"/>
</dbReference>
<dbReference type="InterPro" id="IPR036890">
    <property type="entry name" value="HATPase_C_sf"/>
</dbReference>
<keyword evidence="11" id="KW-1185">Reference proteome</keyword>
<dbReference type="EMBL" id="SMAG01000002">
    <property type="protein sequence ID" value="TCS95439.1"/>
    <property type="molecule type" value="Genomic_DNA"/>
</dbReference>
<dbReference type="Proteomes" id="UP000294937">
    <property type="component" value="Unassembled WGS sequence"/>
</dbReference>
<evidence type="ECO:0000256" key="5">
    <source>
        <dbReference type="ARBA" id="ARBA00022741"/>
    </source>
</evidence>
<dbReference type="SMART" id="SM00388">
    <property type="entry name" value="HisKA"/>
    <property type="match status" value="1"/>
</dbReference>
<dbReference type="InterPro" id="IPR035965">
    <property type="entry name" value="PAS-like_dom_sf"/>
</dbReference>
<keyword evidence="3" id="KW-0597">Phosphoprotein</keyword>
<dbReference type="SUPFAM" id="SSF47384">
    <property type="entry name" value="Homodimeric domain of signal transducing histidine kinase"/>
    <property type="match status" value="1"/>
</dbReference>
<dbReference type="SUPFAM" id="SSF55785">
    <property type="entry name" value="PYP-like sensor domain (PAS domain)"/>
    <property type="match status" value="1"/>
</dbReference>
<evidence type="ECO:0000259" key="9">
    <source>
        <dbReference type="PROSITE" id="PS50109"/>
    </source>
</evidence>
<dbReference type="GO" id="GO:0005524">
    <property type="term" value="F:ATP binding"/>
    <property type="evidence" value="ECO:0007669"/>
    <property type="project" value="UniProtKB-KW"/>
</dbReference>
<evidence type="ECO:0000256" key="7">
    <source>
        <dbReference type="ARBA" id="ARBA00022840"/>
    </source>
</evidence>
<dbReference type="GO" id="GO:0006355">
    <property type="term" value="P:regulation of DNA-templated transcription"/>
    <property type="evidence" value="ECO:0007669"/>
    <property type="project" value="InterPro"/>
</dbReference>
<dbReference type="AlphaFoldDB" id="A0A4R3L723"/>
<evidence type="ECO:0000256" key="3">
    <source>
        <dbReference type="ARBA" id="ARBA00022553"/>
    </source>
</evidence>
<comment type="catalytic activity">
    <reaction evidence="1">
        <text>ATP + protein L-histidine = ADP + protein N-phospho-L-histidine.</text>
        <dbReference type="EC" id="2.7.13.3"/>
    </reaction>
</comment>
<evidence type="ECO:0000256" key="8">
    <source>
        <dbReference type="ARBA" id="ARBA00023012"/>
    </source>
</evidence>
<dbReference type="GO" id="GO:0000155">
    <property type="term" value="F:phosphorelay sensor kinase activity"/>
    <property type="evidence" value="ECO:0007669"/>
    <property type="project" value="InterPro"/>
</dbReference>
<sequence length="384" mass="43107">MNSDVQLLTRMGDRGLYQLLTFYPITPVEGIAAQLISNIHHGVILLDQHLNILDINEAACRLLEIDQLDSLNQSIRDSLSKLELESADWSRLFVAFQSSPPTARTEEITIRKDGIIRNLSFRIFPIRETEVNFQGWFLWIENVTTIRSLEQQIRQNNRLATIGQIAAGTAHEIRNPLTSIRGFLQMIGYQLQQSGQVKEQGYIDLMLKEIGRINSLVGEFLLLSKPREVHIETVDVCQVLEEIVPIIHNEALLHNVDVQMERFLPPSYVVHADGELLKQIFLNVSKNAIEAMCDGGSLTIQLETHLADSQLTVKVIDTGPGIPKHVMDKIYDPFFTTKENGTGLGLPICRQILREIGGSIYISTQTLGTTVGIKLPLAKQNQPS</sequence>
<dbReference type="RefSeq" id="WP_165875776.1">
    <property type="nucleotide sequence ID" value="NZ_SMAG01000002.1"/>
</dbReference>
<keyword evidence="6" id="KW-0418">Kinase</keyword>
<dbReference type="Pfam" id="PF00512">
    <property type="entry name" value="HisKA"/>
    <property type="match status" value="1"/>
</dbReference>
<keyword evidence="7" id="KW-0067">ATP-binding</keyword>